<evidence type="ECO:0000256" key="2">
    <source>
        <dbReference type="SAM" id="Coils"/>
    </source>
</evidence>
<accession>A0A4Q4KR05</accession>
<keyword evidence="5" id="KW-1185">Reference proteome</keyword>
<dbReference type="InterPro" id="IPR050570">
    <property type="entry name" value="Cell_wall_metabolism_enzyme"/>
</dbReference>
<dbReference type="InterPro" id="IPR016047">
    <property type="entry name" value="M23ase_b-sheet_dom"/>
</dbReference>
<dbReference type="EMBL" id="SETE01000001">
    <property type="protein sequence ID" value="RYM35475.1"/>
    <property type="molecule type" value="Genomic_DNA"/>
</dbReference>
<sequence>MIQEYYIYQFRINMKSVSKFLVFTFVILFSASAPLWSQPGSQRLKNEQKALEQQISTTKTLLEKSQKNTRLSLEEVNLIERQVEYREKLLRNIDNQIRSSELKIEQKEGRIQELNAEIERLKKQYAQLLLYAYKKRNKYGDLMFIFSANTVEEALKRKLYLEKLAEIQQKQMRLIQQNAVLLTDEIKDLDDEKKQQVELSGQKRIERAEIIKTKKAKEEIYKRFKEQEDELLKELRKQEEDKERLKQEIAAAIQKEIAEEQARIAKAKRKEEARRIAEAKRKAAEAPKDIKTPTVEKEVPKKVEREFSLTAESALIGENFASNKGKLPWPVEKGTITQNYGKNSHPTLPGVYTQNNGVDISTPRNANVLAVFKGEVTSVINIPGAGKVVIIKHGDYRTVYSNLQDVYVTKGSVVNTKTAIGSLLPNSAGDISVAHFEVHHVSGSSVSQLNPNLWIAK</sequence>
<dbReference type="AlphaFoldDB" id="A0A4Q4KR05"/>
<dbReference type="OrthoDB" id="9815884at2"/>
<dbReference type="CDD" id="cd12797">
    <property type="entry name" value="M23_peptidase"/>
    <property type="match status" value="1"/>
</dbReference>
<dbReference type="Gene3D" id="6.10.250.3150">
    <property type="match status" value="1"/>
</dbReference>
<dbReference type="SUPFAM" id="SSF51261">
    <property type="entry name" value="Duplicated hybrid motif"/>
    <property type="match status" value="1"/>
</dbReference>
<feature type="domain" description="M23ase beta-sheet core" evidence="3">
    <location>
        <begin position="354"/>
        <end position="440"/>
    </location>
</feature>
<name>A0A4Q4KR05_9FLAO</name>
<dbReference type="Gene3D" id="2.70.70.10">
    <property type="entry name" value="Glucose Permease (Domain IIA)"/>
    <property type="match status" value="1"/>
</dbReference>
<proteinExistence type="predicted"/>
<gene>
    <name evidence="4" type="ORF">ERX46_00350</name>
</gene>
<keyword evidence="2" id="KW-0175">Coiled coil</keyword>
<dbReference type="InterPro" id="IPR011055">
    <property type="entry name" value="Dup_hybrid_motif"/>
</dbReference>
<keyword evidence="1" id="KW-0732">Signal</keyword>
<feature type="coiled-coil region" evidence="2">
    <location>
        <begin position="41"/>
        <end position="131"/>
    </location>
</feature>
<dbReference type="PANTHER" id="PTHR21666">
    <property type="entry name" value="PEPTIDASE-RELATED"/>
    <property type="match status" value="1"/>
</dbReference>
<dbReference type="PANTHER" id="PTHR21666:SF289">
    <property type="entry name" value="L-ALA--D-GLU ENDOPEPTIDASE"/>
    <property type="match status" value="1"/>
</dbReference>
<organism evidence="4 5">
    <name type="scientific">Brumimicrobium glaciale</name>
    <dbReference type="NCBI Taxonomy" id="200475"/>
    <lineage>
        <taxon>Bacteria</taxon>
        <taxon>Pseudomonadati</taxon>
        <taxon>Bacteroidota</taxon>
        <taxon>Flavobacteriia</taxon>
        <taxon>Flavobacteriales</taxon>
        <taxon>Crocinitomicaceae</taxon>
        <taxon>Brumimicrobium</taxon>
    </lineage>
</organism>
<dbReference type="Proteomes" id="UP000293952">
    <property type="component" value="Unassembled WGS sequence"/>
</dbReference>
<evidence type="ECO:0000313" key="4">
    <source>
        <dbReference type="EMBL" id="RYM35475.1"/>
    </source>
</evidence>
<feature type="coiled-coil region" evidence="2">
    <location>
        <begin position="172"/>
        <end position="282"/>
    </location>
</feature>
<dbReference type="Pfam" id="PF01551">
    <property type="entry name" value="Peptidase_M23"/>
    <property type="match status" value="1"/>
</dbReference>
<comment type="caution">
    <text evidence="4">The sequence shown here is derived from an EMBL/GenBank/DDBJ whole genome shotgun (WGS) entry which is preliminary data.</text>
</comment>
<evidence type="ECO:0000259" key="3">
    <source>
        <dbReference type="Pfam" id="PF01551"/>
    </source>
</evidence>
<reference evidence="4 5" key="1">
    <citation type="submission" date="2019-02" db="EMBL/GenBank/DDBJ databases">
        <title>Genome sequence of the sea-ice species Brumimicrobium glaciale.</title>
        <authorList>
            <person name="Bowman J.P."/>
        </authorList>
    </citation>
    <scope>NUCLEOTIDE SEQUENCE [LARGE SCALE GENOMIC DNA]</scope>
    <source>
        <strain evidence="4 5">IC156</strain>
    </source>
</reference>
<protein>
    <recommendedName>
        <fullName evidence="3">M23ase beta-sheet core domain-containing protein</fullName>
    </recommendedName>
</protein>
<dbReference type="GO" id="GO:0004222">
    <property type="term" value="F:metalloendopeptidase activity"/>
    <property type="evidence" value="ECO:0007669"/>
    <property type="project" value="TreeGrafter"/>
</dbReference>
<evidence type="ECO:0000256" key="1">
    <source>
        <dbReference type="ARBA" id="ARBA00022729"/>
    </source>
</evidence>
<evidence type="ECO:0000313" key="5">
    <source>
        <dbReference type="Proteomes" id="UP000293952"/>
    </source>
</evidence>